<dbReference type="PANTHER" id="PTHR45138:SF9">
    <property type="entry name" value="DIGUANYLATE CYCLASE DGCM-RELATED"/>
    <property type="match status" value="1"/>
</dbReference>
<dbReference type="EMBL" id="CP048209">
    <property type="protein sequence ID" value="QHT58788.1"/>
    <property type="molecule type" value="Genomic_DNA"/>
</dbReference>
<protein>
    <submittedName>
        <fullName evidence="3">GGDEF domain-containing protein</fullName>
    </submittedName>
</protein>
<reference evidence="3 4" key="1">
    <citation type="submission" date="2020-01" db="EMBL/GenBank/DDBJ databases">
        <title>Paenibacillus sp. nov., isolated from tomato rhizosphere.</title>
        <authorList>
            <person name="Weon H.-Y."/>
            <person name="Lee S.A."/>
        </authorList>
    </citation>
    <scope>NUCLEOTIDE SEQUENCE [LARGE SCALE GENOMIC DNA]</scope>
    <source>
        <strain evidence="3 4">12200R-189</strain>
    </source>
</reference>
<proteinExistence type="predicted"/>
<feature type="transmembrane region" description="Helical" evidence="1">
    <location>
        <begin position="67"/>
        <end position="86"/>
    </location>
</feature>
<feature type="transmembrane region" description="Helical" evidence="1">
    <location>
        <begin position="122"/>
        <end position="143"/>
    </location>
</feature>
<dbReference type="InterPro" id="IPR050469">
    <property type="entry name" value="Diguanylate_Cyclase"/>
</dbReference>
<dbReference type="GO" id="GO:0052621">
    <property type="term" value="F:diguanylate cyclase activity"/>
    <property type="evidence" value="ECO:0007669"/>
    <property type="project" value="TreeGrafter"/>
</dbReference>
<keyword evidence="1" id="KW-1133">Transmembrane helix</keyword>
<keyword evidence="1" id="KW-0472">Membrane</keyword>
<dbReference type="PANTHER" id="PTHR45138">
    <property type="entry name" value="REGULATORY COMPONENTS OF SENSORY TRANSDUCTION SYSTEM"/>
    <property type="match status" value="1"/>
</dbReference>
<dbReference type="InterPro" id="IPR043128">
    <property type="entry name" value="Rev_trsase/Diguanyl_cyclase"/>
</dbReference>
<feature type="transmembrane region" description="Helical" evidence="1">
    <location>
        <begin position="98"/>
        <end position="116"/>
    </location>
</feature>
<dbReference type="SMART" id="SM00267">
    <property type="entry name" value="GGDEF"/>
    <property type="match status" value="1"/>
</dbReference>
<dbReference type="PROSITE" id="PS50887">
    <property type="entry name" value="GGDEF"/>
    <property type="match status" value="1"/>
</dbReference>
<accession>A0A6C0FNV3</accession>
<dbReference type="Pfam" id="PF00990">
    <property type="entry name" value="GGDEF"/>
    <property type="match status" value="1"/>
</dbReference>
<sequence>MSILLDSKTIMLSLGGGYLFALILVVAYWNNRTNASYANAFIGAKFTQTLAWYAFILRGSIPDLVSVSLANSALLIATLWEVIVLMRLQEPLHQRIKLAYLTMAILGIAGFVPVSFTQPEFVRIAYCSAVMPLILAPACRLVWRRSSTMLMRFMGLLYLLFIVVNVSRGTAALHAADWTSFYTPSAYQPLIVAGMIIVIVLGNTGFVLLLKERDNQDLLRLASYDDLTGALNRRTFTSRAERLLAMCAGKGQAVSYLLFDIDNFKAINDTYGHHAGDLVLQNLTAAVEPHLSRTDLFVRYGGDEFGILLPGMDESESSELAERIQHSLAATPELSLPTAYTISIGLITVVPGPATRLELLYTSCDKALYAAKRNGRNGIARGQTTERNSVLA</sequence>
<evidence type="ECO:0000313" key="3">
    <source>
        <dbReference type="EMBL" id="QHT58788.1"/>
    </source>
</evidence>
<organism evidence="3 4">
    <name type="scientific">Paenibacillus lycopersici</name>
    <dbReference type="NCBI Taxonomy" id="2704462"/>
    <lineage>
        <taxon>Bacteria</taxon>
        <taxon>Bacillati</taxon>
        <taxon>Bacillota</taxon>
        <taxon>Bacilli</taxon>
        <taxon>Bacillales</taxon>
        <taxon>Paenibacillaceae</taxon>
        <taxon>Paenibacillus</taxon>
    </lineage>
</organism>
<dbReference type="Gene3D" id="3.30.70.270">
    <property type="match status" value="1"/>
</dbReference>
<dbReference type="SUPFAM" id="SSF55073">
    <property type="entry name" value="Nucleotide cyclase"/>
    <property type="match status" value="1"/>
</dbReference>
<dbReference type="NCBIfam" id="TIGR00254">
    <property type="entry name" value="GGDEF"/>
    <property type="match status" value="1"/>
</dbReference>
<dbReference type="InterPro" id="IPR000160">
    <property type="entry name" value="GGDEF_dom"/>
</dbReference>
<feature type="domain" description="GGDEF" evidence="2">
    <location>
        <begin position="252"/>
        <end position="384"/>
    </location>
</feature>
<dbReference type="AlphaFoldDB" id="A0A6C0FNV3"/>
<feature type="transmembrane region" description="Helical" evidence="1">
    <location>
        <begin position="155"/>
        <end position="175"/>
    </location>
</feature>
<feature type="transmembrane region" description="Helical" evidence="1">
    <location>
        <begin position="37"/>
        <end position="55"/>
    </location>
</feature>
<dbReference type="KEGG" id="plyc:GXP70_01535"/>
<evidence type="ECO:0000259" key="2">
    <source>
        <dbReference type="PROSITE" id="PS50887"/>
    </source>
</evidence>
<dbReference type="CDD" id="cd01949">
    <property type="entry name" value="GGDEF"/>
    <property type="match status" value="1"/>
</dbReference>
<keyword evidence="1" id="KW-0812">Transmembrane</keyword>
<dbReference type="Proteomes" id="UP000476064">
    <property type="component" value="Chromosome"/>
</dbReference>
<name>A0A6C0FNV3_9BACL</name>
<dbReference type="RefSeq" id="WP_162354858.1">
    <property type="nucleotide sequence ID" value="NZ_CP048209.1"/>
</dbReference>
<dbReference type="InterPro" id="IPR029787">
    <property type="entry name" value="Nucleotide_cyclase"/>
</dbReference>
<keyword evidence="4" id="KW-1185">Reference proteome</keyword>
<gene>
    <name evidence="3" type="ORF">GXP70_01535</name>
</gene>
<dbReference type="FunFam" id="3.30.70.270:FF:000001">
    <property type="entry name" value="Diguanylate cyclase domain protein"/>
    <property type="match status" value="1"/>
</dbReference>
<feature type="transmembrane region" description="Helical" evidence="1">
    <location>
        <begin position="12"/>
        <end position="30"/>
    </location>
</feature>
<evidence type="ECO:0000313" key="4">
    <source>
        <dbReference type="Proteomes" id="UP000476064"/>
    </source>
</evidence>
<feature type="transmembrane region" description="Helical" evidence="1">
    <location>
        <begin position="187"/>
        <end position="210"/>
    </location>
</feature>
<evidence type="ECO:0000256" key="1">
    <source>
        <dbReference type="SAM" id="Phobius"/>
    </source>
</evidence>